<feature type="region of interest" description="Disordered" evidence="1">
    <location>
        <begin position="264"/>
        <end position="295"/>
    </location>
</feature>
<organism evidence="2 3">
    <name type="scientific">Pristionchus mayeri</name>
    <dbReference type="NCBI Taxonomy" id="1317129"/>
    <lineage>
        <taxon>Eukaryota</taxon>
        <taxon>Metazoa</taxon>
        <taxon>Ecdysozoa</taxon>
        <taxon>Nematoda</taxon>
        <taxon>Chromadorea</taxon>
        <taxon>Rhabditida</taxon>
        <taxon>Rhabditina</taxon>
        <taxon>Diplogasteromorpha</taxon>
        <taxon>Diplogasteroidea</taxon>
        <taxon>Neodiplogasteridae</taxon>
        <taxon>Pristionchus</taxon>
    </lineage>
</organism>
<gene>
    <name evidence="2" type="ORF">PMAYCL1PPCAC_00572</name>
</gene>
<evidence type="ECO:0000313" key="2">
    <source>
        <dbReference type="EMBL" id="GMR30377.1"/>
    </source>
</evidence>
<accession>A0AAN5C545</accession>
<keyword evidence="3" id="KW-1185">Reference proteome</keyword>
<reference evidence="3" key="1">
    <citation type="submission" date="2022-10" db="EMBL/GenBank/DDBJ databases">
        <title>Genome assembly of Pristionchus species.</title>
        <authorList>
            <person name="Yoshida K."/>
            <person name="Sommer R.J."/>
        </authorList>
    </citation>
    <scope>NUCLEOTIDE SEQUENCE [LARGE SCALE GENOMIC DNA]</scope>
    <source>
        <strain evidence="3">RS5460</strain>
    </source>
</reference>
<name>A0AAN5C545_9BILA</name>
<protein>
    <submittedName>
        <fullName evidence="2">Uncharacterized protein</fullName>
    </submittedName>
</protein>
<evidence type="ECO:0000313" key="3">
    <source>
        <dbReference type="Proteomes" id="UP001328107"/>
    </source>
</evidence>
<dbReference type="Proteomes" id="UP001328107">
    <property type="component" value="Unassembled WGS sequence"/>
</dbReference>
<sequence length="295" mass="33840">MDTAALAKGCMEICELCLADKRESIERMSGVISVIQTTFTNLEVEQKDLVFDELARQLNLKKFLFCTLCNRFMFGARHMFMHMANDVHIDKSIQASPHFATANKLMQIMVEEWRMEKIFEDVKDNFYKKVNAHRKKWPSTSLNDSILRPLGDASNHMIGLERLKECKKLPQHLNQEMENLSNSDNPEAWMAVIDKTAGVLMKLLDLEIGEALTRCYECKLIFGNRLEYYSHLLTYYHVSMAKTFDLNTLVINHMMRHIAHMQPWPERTSQTPATAAQEDLKPETADGGSTGETSG</sequence>
<dbReference type="EMBL" id="BTRK01000001">
    <property type="protein sequence ID" value="GMR30377.1"/>
    <property type="molecule type" value="Genomic_DNA"/>
</dbReference>
<proteinExistence type="predicted"/>
<comment type="caution">
    <text evidence="2">The sequence shown here is derived from an EMBL/GenBank/DDBJ whole genome shotgun (WGS) entry which is preliminary data.</text>
</comment>
<evidence type="ECO:0000256" key="1">
    <source>
        <dbReference type="SAM" id="MobiDB-lite"/>
    </source>
</evidence>
<dbReference type="AlphaFoldDB" id="A0AAN5C545"/>